<feature type="transmembrane region" description="Helical" evidence="7">
    <location>
        <begin position="162"/>
        <end position="182"/>
    </location>
</feature>
<feature type="transmembrane region" description="Helical" evidence="7">
    <location>
        <begin position="317"/>
        <end position="341"/>
    </location>
</feature>
<dbReference type="GO" id="GO:0022857">
    <property type="term" value="F:transmembrane transporter activity"/>
    <property type="evidence" value="ECO:0007669"/>
    <property type="project" value="UniProtKB-UniRule"/>
</dbReference>
<dbReference type="PANTHER" id="PTHR12385">
    <property type="entry name" value="CHOLINE TRANSPORTER-LIKE (SLC FAMILY 44)"/>
    <property type="match status" value="1"/>
</dbReference>
<gene>
    <name evidence="8" type="ORF">EZS28_029570</name>
</gene>
<evidence type="ECO:0000256" key="5">
    <source>
        <dbReference type="ARBA" id="ARBA00023136"/>
    </source>
</evidence>
<feature type="transmembrane region" description="Helical" evidence="7">
    <location>
        <begin position="70"/>
        <end position="93"/>
    </location>
</feature>
<evidence type="ECO:0000256" key="2">
    <source>
        <dbReference type="ARBA" id="ARBA00007168"/>
    </source>
</evidence>
<dbReference type="OrthoDB" id="420519at2759"/>
<organism evidence="8 9">
    <name type="scientific">Streblomastix strix</name>
    <dbReference type="NCBI Taxonomy" id="222440"/>
    <lineage>
        <taxon>Eukaryota</taxon>
        <taxon>Metamonada</taxon>
        <taxon>Preaxostyla</taxon>
        <taxon>Oxymonadida</taxon>
        <taxon>Streblomastigidae</taxon>
        <taxon>Streblomastix</taxon>
    </lineage>
</organism>
<reference evidence="8 9" key="1">
    <citation type="submission" date="2019-03" db="EMBL/GenBank/DDBJ databases">
        <title>Single cell metagenomics reveals metabolic interactions within the superorganism composed of flagellate Streblomastix strix and complex community of Bacteroidetes bacteria on its surface.</title>
        <authorList>
            <person name="Treitli S.C."/>
            <person name="Kolisko M."/>
            <person name="Husnik F."/>
            <person name="Keeling P."/>
            <person name="Hampl V."/>
        </authorList>
    </citation>
    <scope>NUCLEOTIDE SEQUENCE [LARGE SCALE GENOMIC DNA]</scope>
    <source>
        <strain evidence="8">ST1C</strain>
    </source>
</reference>
<evidence type="ECO:0000256" key="3">
    <source>
        <dbReference type="ARBA" id="ARBA00022692"/>
    </source>
</evidence>
<evidence type="ECO:0000256" key="1">
    <source>
        <dbReference type="ARBA" id="ARBA00004141"/>
    </source>
</evidence>
<name>A0A5J4UXS5_9EUKA</name>
<keyword evidence="5 7" id="KW-0472">Membrane</keyword>
<evidence type="ECO:0000313" key="8">
    <source>
        <dbReference type="EMBL" id="KAA6374902.1"/>
    </source>
</evidence>
<evidence type="ECO:0000313" key="9">
    <source>
        <dbReference type="Proteomes" id="UP000324800"/>
    </source>
</evidence>
<dbReference type="AlphaFoldDB" id="A0A5J4UXS5"/>
<feature type="transmembrane region" description="Helical" evidence="7">
    <location>
        <begin position="6"/>
        <end position="24"/>
    </location>
</feature>
<dbReference type="EMBL" id="SNRW01011627">
    <property type="protein sequence ID" value="KAA6374902.1"/>
    <property type="molecule type" value="Genomic_DNA"/>
</dbReference>
<dbReference type="PANTHER" id="PTHR12385:SF14">
    <property type="entry name" value="CHOLINE TRANSPORTER-LIKE 2"/>
    <property type="match status" value="1"/>
</dbReference>
<dbReference type="GO" id="GO:0005886">
    <property type="term" value="C:plasma membrane"/>
    <property type="evidence" value="ECO:0007669"/>
    <property type="project" value="UniProtKB-SubCell"/>
</dbReference>
<keyword evidence="4 7" id="KW-1133">Transmembrane helix</keyword>
<feature type="transmembrane region" description="Helical" evidence="7">
    <location>
        <begin position="356"/>
        <end position="377"/>
    </location>
</feature>
<comment type="similarity">
    <text evidence="2 7">Belongs to the CTL (choline transporter-like) family.</text>
</comment>
<dbReference type="InterPro" id="IPR007603">
    <property type="entry name" value="Choline_transptr-like"/>
</dbReference>
<evidence type="ECO:0000256" key="7">
    <source>
        <dbReference type="RuleBase" id="RU368066"/>
    </source>
</evidence>
<feature type="transmembrane region" description="Helical" evidence="7">
    <location>
        <begin position="114"/>
        <end position="142"/>
    </location>
</feature>
<sequence>VAWWVLLVAIVLAIFFSLVWTCLFQCLGGCCIWTSIVGCLVVIFILGIYVLVVGITQLKDSTEADKTNNYVFIGFGALLLLIGVILILILIFLRKRINLAIDLIKEAGRVLRNSWCIILIPICYILIFIVATVLFVITIVYFCSSMDVSIEGGQRDLVMNNSQRGILLVSFFIYLWVLFFLVGMNQTTLAGVGASYYFAHSDDERPTFPIARTLKIIFLHHLGSVAVGSCLIAIVAFIRAVVMYLQKQAKKSQNKAAQMCLKCLQCCLGCLQRIVEYITSRAYVMMMIHGKGFFHSAYDGIRLVMRNFIRSSIVGSIAKLVVFFGIFVIMLLTTFVCIVILRPDFLGASEPFLHVVYWWLIVLVCVIISFTVAYLMMSIYDFLVTTIFLCFLQDEEMAQTNGGQYVIYASEDLRSHMEVAKQKGQEMLDKDQQKNAE</sequence>
<evidence type="ECO:0000256" key="6">
    <source>
        <dbReference type="ARBA" id="ARBA00023180"/>
    </source>
</evidence>
<feature type="transmembrane region" description="Helical" evidence="7">
    <location>
        <begin position="222"/>
        <end position="245"/>
    </location>
</feature>
<proteinExistence type="inferred from homology"/>
<protein>
    <recommendedName>
        <fullName evidence="7">Choline transporter-like protein</fullName>
    </recommendedName>
</protein>
<keyword evidence="3 7" id="KW-0812">Transmembrane</keyword>
<comment type="subcellular location">
    <subcellularLocation>
        <location evidence="7">Cell membrane</location>
        <topology evidence="7">Multi-pass membrane protein</topology>
    </subcellularLocation>
    <subcellularLocation>
        <location evidence="1">Membrane</location>
        <topology evidence="1">Multi-pass membrane protein</topology>
    </subcellularLocation>
</comment>
<feature type="non-terminal residue" evidence="8">
    <location>
        <position position="1"/>
    </location>
</feature>
<comment type="caution">
    <text evidence="8">The sequence shown here is derived from an EMBL/GenBank/DDBJ whole genome shotgun (WGS) entry which is preliminary data.</text>
</comment>
<accession>A0A5J4UXS5</accession>
<evidence type="ECO:0000256" key="4">
    <source>
        <dbReference type="ARBA" id="ARBA00022989"/>
    </source>
</evidence>
<dbReference type="Pfam" id="PF04515">
    <property type="entry name" value="Choline_transpo"/>
    <property type="match status" value="1"/>
</dbReference>
<keyword evidence="6" id="KW-0325">Glycoprotein</keyword>
<feature type="transmembrane region" description="Helical" evidence="7">
    <location>
        <begin position="36"/>
        <end position="58"/>
    </location>
</feature>
<comment type="function">
    <text evidence="7">Choline transporter.</text>
</comment>
<dbReference type="Proteomes" id="UP000324800">
    <property type="component" value="Unassembled WGS sequence"/>
</dbReference>